<dbReference type="Gene3D" id="3.80.10.10">
    <property type="entry name" value="Ribonuclease Inhibitor"/>
    <property type="match status" value="2"/>
</dbReference>
<feature type="region of interest" description="Disordered" evidence="1">
    <location>
        <begin position="568"/>
        <end position="591"/>
    </location>
</feature>
<name>A0AB34IY98_PRYPA</name>
<proteinExistence type="predicted"/>
<dbReference type="InterPro" id="IPR006553">
    <property type="entry name" value="Leu-rich_rpt_Cys-con_subtyp"/>
</dbReference>
<evidence type="ECO:0008006" key="4">
    <source>
        <dbReference type="Google" id="ProtNLM"/>
    </source>
</evidence>
<dbReference type="GO" id="GO:0031146">
    <property type="term" value="P:SCF-dependent proteasomal ubiquitin-dependent protein catabolic process"/>
    <property type="evidence" value="ECO:0007669"/>
    <property type="project" value="TreeGrafter"/>
</dbReference>
<dbReference type="SUPFAM" id="SSF52047">
    <property type="entry name" value="RNI-like"/>
    <property type="match status" value="1"/>
</dbReference>
<keyword evidence="3" id="KW-1185">Reference proteome</keyword>
<protein>
    <recommendedName>
        <fullName evidence="4">F-box domain-containing protein</fullName>
    </recommendedName>
</protein>
<dbReference type="InterPro" id="IPR032675">
    <property type="entry name" value="LRR_dom_sf"/>
</dbReference>
<dbReference type="Proteomes" id="UP001515480">
    <property type="component" value="Unassembled WGS sequence"/>
</dbReference>
<evidence type="ECO:0000313" key="3">
    <source>
        <dbReference type="Proteomes" id="UP001515480"/>
    </source>
</evidence>
<dbReference type="SMART" id="SM00367">
    <property type="entry name" value="LRR_CC"/>
    <property type="match status" value="7"/>
</dbReference>
<dbReference type="AlphaFoldDB" id="A0AB34IY98"/>
<organism evidence="2 3">
    <name type="scientific">Prymnesium parvum</name>
    <name type="common">Toxic golden alga</name>
    <dbReference type="NCBI Taxonomy" id="97485"/>
    <lineage>
        <taxon>Eukaryota</taxon>
        <taxon>Haptista</taxon>
        <taxon>Haptophyta</taxon>
        <taxon>Prymnesiophyceae</taxon>
        <taxon>Prymnesiales</taxon>
        <taxon>Prymnesiaceae</taxon>
        <taxon>Prymnesium</taxon>
    </lineage>
</organism>
<dbReference type="PANTHER" id="PTHR13318">
    <property type="entry name" value="PARTNER OF PAIRED, ISOFORM B-RELATED"/>
    <property type="match status" value="1"/>
</dbReference>
<evidence type="ECO:0000313" key="2">
    <source>
        <dbReference type="EMBL" id="KAL1508258.1"/>
    </source>
</evidence>
<gene>
    <name evidence="2" type="ORF">AB1Y20_004375</name>
</gene>
<accession>A0AB34IY98</accession>
<reference evidence="2 3" key="1">
    <citation type="journal article" date="2024" name="Science">
        <title>Giant polyketide synthase enzymes in the biosynthesis of giant marine polyether toxins.</title>
        <authorList>
            <person name="Fallon T.R."/>
            <person name="Shende V.V."/>
            <person name="Wierzbicki I.H."/>
            <person name="Pendleton A.L."/>
            <person name="Watervoot N.F."/>
            <person name="Auber R.P."/>
            <person name="Gonzalez D.J."/>
            <person name="Wisecaver J.H."/>
            <person name="Moore B.S."/>
        </authorList>
    </citation>
    <scope>NUCLEOTIDE SEQUENCE [LARGE SCALE GENOMIC DNA]</scope>
    <source>
        <strain evidence="2 3">12B1</strain>
    </source>
</reference>
<dbReference type="PANTHER" id="PTHR13318:SF190">
    <property type="entry name" value="PARTNER OF PAIRED, ISOFORM B"/>
    <property type="match status" value="1"/>
</dbReference>
<dbReference type="EMBL" id="JBGBPQ010000016">
    <property type="protein sequence ID" value="KAL1508258.1"/>
    <property type="molecule type" value="Genomic_DNA"/>
</dbReference>
<evidence type="ECO:0000256" key="1">
    <source>
        <dbReference type="SAM" id="MobiDB-lite"/>
    </source>
</evidence>
<sequence>MASLASSLPEDALLLVLQSVPQLGGLGFPRGDWAACAAVCSRWRALVRAHRTRLRLHLPRDPRLAPPLLRAAVRELSCSRLPLAELSLSLSSLSLSLSSAAALPADVQAELSRLAARSAALESLVLRAADGVARPPSDALSPLVAAVGAEERAALCRVDVSWGDACSAKALGAVLRAAPRLAALRLAGCSRVADARVMAALRARGERLVELGLAACSALDEEGVIQICAACPHLTDLDISRLPISRRALEAILHVPVDDGTEGPLGRPRSSLQRLAICGYTQLSSHALARPLVLLPNLCAYNVAGSLFADMSIDSLAHELAALTSQEAGEAEHEAPCTLRCLGDVNLTECSALTDRGVVSLCRMARSSLHTLRLGGPFSPLADPTVAEIASLKALRHLELTRLATGRVTQPSFQLLSRAASGLELLDLSHSQDLSAAALRCLLSRAGPGCGARLRTLRLRGCARAVTDDVLCSFLPRAHSLASLDVAFCTELTVNAAVAIAAPFSARAVMRRVPSLKACAACGLLDVTGCSKLSERGIRQLRTLEEGEALRVLGLDLTEVNYLNSSMHTQSTSREAEHSANLPPIGLLQLG</sequence>
<comment type="caution">
    <text evidence="2">The sequence shown here is derived from an EMBL/GenBank/DDBJ whole genome shotgun (WGS) entry which is preliminary data.</text>
</comment>
<dbReference type="GO" id="GO:0019005">
    <property type="term" value="C:SCF ubiquitin ligase complex"/>
    <property type="evidence" value="ECO:0007669"/>
    <property type="project" value="TreeGrafter"/>
</dbReference>